<sequence>EPLSGPLTGKRVFLPRIMLTPFNAPMPFVLKRRQFPCQFAFAITIHKSQGQTINWLGLYIPTPVFSHRQLYIACSRVTSPQRLRIFLGQANVLE</sequence>
<organism evidence="1 2">
    <name type="scientific">Gigaspora margarita</name>
    <dbReference type="NCBI Taxonomy" id="4874"/>
    <lineage>
        <taxon>Eukaryota</taxon>
        <taxon>Fungi</taxon>
        <taxon>Fungi incertae sedis</taxon>
        <taxon>Mucoromycota</taxon>
        <taxon>Glomeromycotina</taxon>
        <taxon>Glomeromycetes</taxon>
        <taxon>Diversisporales</taxon>
        <taxon>Gigasporaceae</taxon>
        <taxon>Gigaspora</taxon>
    </lineage>
</organism>
<gene>
    <name evidence="1" type="ORF">GMARGA_LOCUS33272</name>
</gene>
<dbReference type="EMBL" id="CAJVQB010054674">
    <property type="protein sequence ID" value="CAG8836923.1"/>
    <property type="molecule type" value="Genomic_DNA"/>
</dbReference>
<name>A0ABN7WPZ7_GIGMA</name>
<dbReference type="PANTHER" id="PTHR23274:SF51">
    <property type="entry name" value="OS03G0423850 PROTEIN"/>
    <property type="match status" value="1"/>
</dbReference>
<dbReference type="PANTHER" id="PTHR23274">
    <property type="entry name" value="DNA HELICASE-RELATED"/>
    <property type="match status" value="1"/>
</dbReference>
<comment type="caution">
    <text evidence="1">The sequence shown here is derived from an EMBL/GenBank/DDBJ whole genome shotgun (WGS) entry which is preliminary data.</text>
</comment>
<dbReference type="SUPFAM" id="SSF52540">
    <property type="entry name" value="P-loop containing nucleoside triphosphate hydrolases"/>
    <property type="match status" value="1"/>
</dbReference>
<dbReference type="CDD" id="cd18809">
    <property type="entry name" value="SF1_C_RecD"/>
    <property type="match status" value="1"/>
</dbReference>
<dbReference type="Gene3D" id="3.40.50.300">
    <property type="entry name" value="P-loop containing nucleotide triphosphate hydrolases"/>
    <property type="match status" value="1"/>
</dbReference>
<accession>A0ABN7WPZ7</accession>
<keyword evidence="2" id="KW-1185">Reference proteome</keyword>
<reference evidence="1 2" key="1">
    <citation type="submission" date="2021-06" db="EMBL/GenBank/DDBJ databases">
        <authorList>
            <person name="Kallberg Y."/>
            <person name="Tangrot J."/>
            <person name="Rosling A."/>
        </authorList>
    </citation>
    <scope>NUCLEOTIDE SEQUENCE [LARGE SCALE GENOMIC DNA]</scope>
    <source>
        <strain evidence="1 2">120-4 pot B 10/14</strain>
    </source>
</reference>
<proteinExistence type="predicted"/>
<feature type="non-terminal residue" evidence="1">
    <location>
        <position position="94"/>
    </location>
</feature>
<dbReference type="InterPro" id="IPR027417">
    <property type="entry name" value="P-loop_NTPase"/>
</dbReference>
<dbReference type="Proteomes" id="UP000789901">
    <property type="component" value="Unassembled WGS sequence"/>
</dbReference>
<evidence type="ECO:0000313" key="1">
    <source>
        <dbReference type="EMBL" id="CAG8836923.1"/>
    </source>
</evidence>
<evidence type="ECO:0000313" key="2">
    <source>
        <dbReference type="Proteomes" id="UP000789901"/>
    </source>
</evidence>
<protein>
    <submittedName>
        <fullName evidence="1">36469_t:CDS:1</fullName>
    </submittedName>
</protein>
<feature type="non-terminal residue" evidence="1">
    <location>
        <position position="1"/>
    </location>
</feature>